<evidence type="ECO:0000256" key="7">
    <source>
        <dbReference type="ARBA" id="ARBA00023004"/>
    </source>
</evidence>
<accession>A0A6B9ZH82</accession>
<organism evidence="10 11">
    <name type="scientific">Chitinophaga agri</name>
    <dbReference type="NCBI Taxonomy" id="2703787"/>
    <lineage>
        <taxon>Bacteria</taxon>
        <taxon>Pseudomonadati</taxon>
        <taxon>Bacteroidota</taxon>
        <taxon>Chitinophagia</taxon>
        <taxon>Chitinophagales</taxon>
        <taxon>Chitinophagaceae</taxon>
        <taxon>Chitinophaga</taxon>
    </lineage>
</organism>
<feature type="domain" description="Fe2OG dioxygenase" evidence="9">
    <location>
        <begin position="106"/>
        <end position="203"/>
    </location>
</feature>
<comment type="cofactor">
    <cofactor evidence="1">
        <name>Fe(2+)</name>
        <dbReference type="ChEBI" id="CHEBI:29033"/>
    </cofactor>
</comment>
<keyword evidence="5 10" id="KW-0223">Dioxygenase</keyword>
<keyword evidence="11" id="KW-1185">Reference proteome</keyword>
<evidence type="ECO:0000313" key="10">
    <source>
        <dbReference type="EMBL" id="QHS61760.1"/>
    </source>
</evidence>
<evidence type="ECO:0000256" key="8">
    <source>
        <dbReference type="ARBA" id="ARBA00023204"/>
    </source>
</evidence>
<dbReference type="GO" id="GO:0006307">
    <property type="term" value="P:DNA alkylation repair"/>
    <property type="evidence" value="ECO:0007669"/>
    <property type="project" value="InterPro"/>
</dbReference>
<evidence type="ECO:0000256" key="1">
    <source>
        <dbReference type="ARBA" id="ARBA00001954"/>
    </source>
</evidence>
<dbReference type="AlphaFoldDB" id="A0A6B9ZH82"/>
<dbReference type="FunFam" id="2.60.120.590:FF:000004">
    <property type="entry name" value="DNA oxidative demethylase ALKBH2"/>
    <property type="match status" value="1"/>
</dbReference>
<dbReference type="KEGG" id="chih:GWR21_19790"/>
<dbReference type="PANTHER" id="PTHR31212:SF4">
    <property type="entry name" value="ALPHA-KETOGLUTARATE-DEPENDENT DIOXYGENASE ALKB HOMOLOG 3"/>
    <property type="match status" value="1"/>
</dbReference>
<reference evidence="10 11" key="1">
    <citation type="submission" date="2020-01" db="EMBL/GenBank/DDBJ databases">
        <title>Complete genome sequence of Chitinophaga sp. H33E-04 isolated from quinoa roots.</title>
        <authorList>
            <person name="Weon H.-Y."/>
            <person name="Lee S.A."/>
        </authorList>
    </citation>
    <scope>NUCLEOTIDE SEQUENCE [LARGE SCALE GENOMIC DNA]</scope>
    <source>
        <strain evidence="10 11">H33E-04</strain>
    </source>
</reference>
<dbReference type="GO" id="GO:0046872">
    <property type="term" value="F:metal ion binding"/>
    <property type="evidence" value="ECO:0007669"/>
    <property type="project" value="UniProtKB-KW"/>
</dbReference>
<keyword evidence="8" id="KW-0234">DNA repair</keyword>
<gene>
    <name evidence="10" type="ORF">GWR21_19790</name>
</gene>
<dbReference type="Proteomes" id="UP000476411">
    <property type="component" value="Chromosome"/>
</dbReference>
<dbReference type="GO" id="GO:0051213">
    <property type="term" value="F:dioxygenase activity"/>
    <property type="evidence" value="ECO:0007669"/>
    <property type="project" value="UniProtKB-KW"/>
</dbReference>
<dbReference type="GO" id="GO:0032451">
    <property type="term" value="F:demethylase activity"/>
    <property type="evidence" value="ECO:0007669"/>
    <property type="project" value="UniProtKB-ARBA"/>
</dbReference>
<evidence type="ECO:0000256" key="3">
    <source>
        <dbReference type="ARBA" id="ARBA00022763"/>
    </source>
</evidence>
<dbReference type="GO" id="GO:0016705">
    <property type="term" value="F:oxidoreductase activity, acting on paired donors, with incorporation or reduction of molecular oxygen"/>
    <property type="evidence" value="ECO:0007669"/>
    <property type="project" value="UniProtKB-ARBA"/>
</dbReference>
<evidence type="ECO:0000259" key="9">
    <source>
        <dbReference type="PROSITE" id="PS51471"/>
    </source>
</evidence>
<dbReference type="GO" id="GO:0140097">
    <property type="term" value="F:catalytic activity, acting on DNA"/>
    <property type="evidence" value="ECO:0007669"/>
    <property type="project" value="UniProtKB-ARBA"/>
</dbReference>
<name>A0A6B9ZH82_9BACT</name>
<evidence type="ECO:0000256" key="6">
    <source>
        <dbReference type="ARBA" id="ARBA00023002"/>
    </source>
</evidence>
<dbReference type="Pfam" id="PF13532">
    <property type="entry name" value="2OG-FeII_Oxy_2"/>
    <property type="match status" value="1"/>
</dbReference>
<dbReference type="InterPro" id="IPR027450">
    <property type="entry name" value="AlkB-like"/>
</dbReference>
<dbReference type="InterPro" id="IPR005123">
    <property type="entry name" value="Oxoglu/Fe-dep_dioxygenase_dom"/>
</dbReference>
<keyword evidence="4" id="KW-0460">Magnesium</keyword>
<proteinExistence type="predicted"/>
<evidence type="ECO:0000256" key="4">
    <source>
        <dbReference type="ARBA" id="ARBA00022842"/>
    </source>
</evidence>
<keyword evidence="6" id="KW-0560">Oxidoreductase</keyword>
<dbReference type="Gene3D" id="2.60.120.590">
    <property type="entry name" value="Alpha-ketoglutarate-dependent dioxygenase AlkB-like"/>
    <property type="match status" value="1"/>
</dbReference>
<dbReference type="SUPFAM" id="SSF51197">
    <property type="entry name" value="Clavaminate synthase-like"/>
    <property type="match status" value="1"/>
</dbReference>
<dbReference type="EMBL" id="CP048113">
    <property type="protein sequence ID" value="QHS61760.1"/>
    <property type="molecule type" value="Genomic_DNA"/>
</dbReference>
<dbReference type="InterPro" id="IPR037151">
    <property type="entry name" value="AlkB-like_sf"/>
</dbReference>
<keyword evidence="7" id="KW-0408">Iron</keyword>
<dbReference type="PROSITE" id="PS51471">
    <property type="entry name" value="FE2OG_OXY"/>
    <property type="match status" value="1"/>
</dbReference>
<dbReference type="GO" id="GO:0016787">
    <property type="term" value="F:hydrolase activity"/>
    <property type="evidence" value="ECO:0007669"/>
    <property type="project" value="UniProtKB-ARBA"/>
</dbReference>
<protein>
    <submittedName>
        <fullName evidence="10">Alpha-ketoglutarate-dependent dioxygenase AlkB</fullName>
    </submittedName>
</protein>
<evidence type="ECO:0000256" key="5">
    <source>
        <dbReference type="ARBA" id="ARBA00022964"/>
    </source>
</evidence>
<keyword evidence="2" id="KW-0479">Metal-binding</keyword>
<sequence length="206" mass="23817">MEPQLPLFSDPASQHISLKDGELVYCPQFFTLQEADHYMQQLLTTIHWRQEGMKMYGKHVLFPRLMAWYGDAGSSYAFSGKTYTPEAWTPELLEIKDSIIPEAGANFNSVLLNRYRHGKDSMGWHADDEPELGVNPVIASVNLGATRRFMLRHVKEGHRFELELQHGSLLIMKGTLQHYWQHQVPKTTQVSGERINLTFRVIQYTR</sequence>
<dbReference type="RefSeq" id="WP_162333424.1">
    <property type="nucleotide sequence ID" value="NZ_CP048113.1"/>
</dbReference>
<evidence type="ECO:0000256" key="2">
    <source>
        <dbReference type="ARBA" id="ARBA00022723"/>
    </source>
</evidence>
<dbReference type="PANTHER" id="PTHR31212">
    <property type="entry name" value="ALPHA-KETOGLUTARATE-DEPENDENT DIOXYGENASE ALKB HOMOLOG 3"/>
    <property type="match status" value="1"/>
</dbReference>
<keyword evidence="3" id="KW-0227">DNA damage</keyword>
<dbReference type="InterPro" id="IPR032854">
    <property type="entry name" value="ALKBH3"/>
</dbReference>
<evidence type="ECO:0000313" key="11">
    <source>
        <dbReference type="Proteomes" id="UP000476411"/>
    </source>
</evidence>